<dbReference type="AlphaFoldDB" id="A0A448WKV8"/>
<gene>
    <name evidence="1" type="ORF">PXEA_LOCUS7511</name>
</gene>
<sequence>MSACNSSGRHVSPAAALKYQIGSLLPHRRASDEFPLPFIQSEYIPAAITPFLQPHTAAKAEAVASLEYYSSSSASQLLSEAEEYSLKVSSAPRTPEKVPTQFPSSLASETSNANISRVSASLHILLHNDFDRSLCF</sequence>
<name>A0A448WKV8_9PLAT</name>
<comment type="caution">
    <text evidence="1">The sequence shown here is derived from an EMBL/GenBank/DDBJ whole genome shotgun (WGS) entry which is preliminary data.</text>
</comment>
<evidence type="ECO:0000313" key="1">
    <source>
        <dbReference type="EMBL" id="VEL14071.1"/>
    </source>
</evidence>
<proteinExistence type="predicted"/>
<protein>
    <submittedName>
        <fullName evidence="1">Uncharacterized protein</fullName>
    </submittedName>
</protein>
<accession>A0A448WKV8</accession>
<reference evidence="1" key="1">
    <citation type="submission" date="2018-11" db="EMBL/GenBank/DDBJ databases">
        <authorList>
            <consortium name="Pathogen Informatics"/>
        </authorList>
    </citation>
    <scope>NUCLEOTIDE SEQUENCE</scope>
</reference>
<dbReference type="EMBL" id="CAAALY010019905">
    <property type="protein sequence ID" value="VEL14071.1"/>
    <property type="molecule type" value="Genomic_DNA"/>
</dbReference>
<organism evidence="1 2">
    <name type="scientific">Protopolystoma xenopodis</name>
    <dbReference type="NCBI Taxonomy" id="117903"/>
    <lineage>
        <taxon>Eukaryota</taxon>
        <taxon>Metazoa</taxon>
        <taxon>Spiralia</taxon>
        <taxon>Lophotrochozoa</taxon>
        <taxon>Platyhelminthes</taxon>
        <taxon>Monogenea</taxon>
        <taxon>Polyopisthocotylea</taxon>
        <taxon>Polystomatidea</taxon>
        <taxon>Polystomatidae</taxon>
        <taxon>Protopolystoma</taxon>
    </lineage>
</organism>
<evidence type="ECO:0000313" key="2">
    <source>
        <dbReference type="Proteomes" id="UP000784294"/>
    </source>
</evidence>
<dbReference type="Proteomes" id="UP000784294">
    <property type="component" value="Unassembled WGS sequence"/>
</dbReference>
<keyword evidence="2" id="KW-1185">Reference proteome</keyword>